<name>A0A9D0Z6L3_9FIRM</name>
<keyword evidence="1" id="KW-1133">Transmembrane helix</keyword>
<keyword evidence="1" id="KW-0812">Transmembrane</keyword>
<dbReference type="EMBL" id="DVFN01000094">
    <property type="protein sequence ID" value="HIQ69939.1"/>
    <property type="molecule type" value="Genomic_DNA"/>
</dbReference>
<gene>
    <name evidence="2" type="ORF">IAA67_06395</name>
</gene>
<evidence type="ECO:0000256" key="1">
    <source>
        <dbReference type="SAM" id="Phobius"/>
    </source>
</evidence>
<protein>
    <submittedName>
        <fullName evidence="2">Uncharacterized protein</fullName>
    </submittedName>
</protein>
<reference evidence="2" key="1">
    <citation type="submission" date="2020-10" db="EMBL/GenBank/DDBJ databases">
        <authorList>
            <person name="Gilroy R."/>
        </authorList>
    </citation>
    <scope>NUCLEOTIDE SEQUENCE</scope>
    <source>
        <strain evidence="2">ChiSjej2B20-13462</strain>
    </source>
</reference>
<feature type="transmembrane region" description="Helical" evidence="1">
    <location>
        <begin position="29"/>
        <end position="48"/>
    </location>
</feature>
<dbReference type="Proteomes" id="UP000886874">
    <property type="component" value="Unassembled WGS sequence"/>
</dbReference>
<accession>A0A9D0Z6L3</accession>
<evidence type="ECO:0000313" key="3">
    <source>
        <dbReference type="Proteomes" id="UP000886874"/>
    </source>
</evidence>
<reference evidence="2" key="2">
    <citation type="journal article" date="2021" name="PeerJ">
        <title>Extensive microbial diversity within the chicken gut microbiome revealed by metagenomics and culture.</title>
        <authorList>
            <person name="Gilroy R."/>
            <person name="Ravi A."/>
            <person name="Getino M."/>
            <person name="Pursley I."/>
            <person name="Horton D.L."/>
            <person name="Alikhan N.F."/>
            <person name="Baker D."/>
            <person name="Gharbi K."/>
            <person name="Hall N."/>
            <person name="Watson M."/>
            <person name="Adriaenssens E.M."/>
            <person name="Foster-Nyarko E."/>
            <person name="Jarju S."/>
            <person name="Secka A."/>
            <person name="Antonio M."/>
            <person name="Oren A."/>
            <person name="Chaudhuri R.R."/>
            <person name="La Ragione R."/>
            <person name="Hildebrand F."/>
            <person name="Pallen M.J."/>
        </authorList>
    </citation>
    <scope>NUCLEOTIDE SEQUENCE</scope>
    <source>
        <strain evidence="2">ChiSjej2B20-13462</strain>
    </source>
</reference>
<comment type="caution">
    <text evidence="2">The sequence shown here is derived from an EMBL/GenBank/DDBJ whole genome shotgun (WGS) entry which is preliminary data.</text>
</comment>
<keyword evidence="1" id="KW-0472">Membrane</keyword>
<organism evidence="2 3">
    <name type="scientific">Candidatus Avoscillospira stercorigallinarum</name>
    <dbReference type="NCBI Taxonomy" id="2840708"/>
    <lineage>
        <taxon>Bacteria</taxon>
        <taxon>Bacillati</taxon>
        <taxon>Bacillota</taxon>
        <taxon>Clostridia</taxon>
        <taxon>Eubacteriales</taxon>
        <taxon>Oscillospiraceae</taxon>
        <taxon>Oscillospiraceae incertae sedis</taxon>
        <taxon>Candidatus Avoscillospira</taxon>
    </lineage>
</organism>
<proteinExistence type="predicted"/>
<evidence type="ECO:0000313" key="2">
    <source>
        <dbReference type="EMBL" id="HIQ69939.1"/>
    </source>
</evidence>
<sequence>MQYLDDDLISEAIAFRRVPLHTRLFRKTYIKACACFLVAALVIGIFFFHDSDDGGSTSPFILTAYAISNKDTQAAANILAKGKKVPISTFETENGLSGFVISCNKVNDTSPPSVIIIADENHSQDHIAEIAGIEKDPTQNYYFYIPGDNAAEPYTLPLFLTDREANLICQYTVTITQMDGNYYAELTEENMMERVTTPTPSQSWNMIQKGGMPVGC</sequence>
<dbReference type="AlphaFoldDB" id="A0A9D0Z6L3"/>